<feature type="region of interest" description="Disordered" evidence="1">
    <location>
        <begin position="148"/>
        <end position="196"/>
    </location>
</feature>
<name>A0AAQ3KRN0_9LILI</name>
<gene>
    <name evidence="2" type="ORF">Cni_G22295</name>
</gene>
<reference evidence="2 3" key="1">
    <citation type="submission" date="2023-10" db="EMBL/GenBank/DDBJ databases">
        <title>Chromosome-scale genome assembly provides insights into flower coloration mechanisms of Canna indica.</title>
        <authorList>
            <person name="Li C."/>
        </authorList>
    </citation>
    <scope>NUCLEOTIDE SEQUENCE [LARGE SCALE GENOMIC DNA]</scope>
    <source>
        <tissue evidence="2">Flower</tissue>
    </source>
</reference>
<feature type="compositionally biased region" description="Basic and acidic residues" evidence="1">
    <location>
        <begin position="155"/>
        <end position="164"/>
    </location>
</feature>
<keyword evidence="3" id="KW-1185">Reference proteome</keyword>
<proteinExistence type="predicted"/>
<sequence>MPLVMLPGMVSINNPDDNEQGAGIYAIPCLSHMGSIAGFSPNTLIRLKYNIPSRQSYGGAGNEHDQEVRQQPGPERQVVVRRFHLAFQLDLGLIIKLVAMVFFLSQDASAQKLILLIIFASLIYLYQTRSFAPLLRRVLGRQGDPQMHVPLRLQNDPRDRHDGKMNCQLGENNDVGNMNQNQPANNHEQPNANENHQEPVQHEHIFWQVFKEIRMFVFGFLTSLLPGLHDHD</sequence>
<dbReference type="PANTHER" id="PTHR36787">
    <property type="entry name" value="TRANSMEMBRANE PROTEIN"/>
    <property type="match status" value="1"/>
</dbReference>
<dbReference type="Proteomes" id="UP001327560">
    <property type="component" value="Chromosome 7"/>
</dbReference>
<evidence type="ECO:0000313" key="3">
    <source>
        <dbReference type="Proteomes" id="UP001327560"/>
    </source>
</evidence>
<organism evidence="2 3">
    <name type="scientific">Canna indica</name>
    <name type="common">Indian-shot</name>
    <dbReference type="NCBI Taxonomy" id="4628"/>
    <lineage>
        <taxon>Eukaryota</taxon>
        <taxon>Viridiplantae</taxon>
        <taxon>Streptophyta</taxon>
        <taxon>Embryophyta</taxon>
        <taxon>Tracheophyta</taxon>
        <taxon>Spermatophyta</taxon>
        <taxon>Magnoliopsida</taxon>
        <taxon>Liliopsida</taxon>
        <taxon>Zingiberales</taxon>
        <taxon>Cannaceae</taxon>
        <taxon>Canna</taxon>
    </lineage>
</organism>
<feature type="compositionally biased region" description="Polar residues" evidence="1">
    <location>
        <begin position="169"/>
        <end position="194"/>
    </location>
</feature>
<evidence type="ECO:0000313" key="2">
    <source>
        <dbReference type="EMBL" id="WOL13525.1"/>
    </source>
</evidence>
<dbReference type="EMBL" id="CP136896">
    <property type="protein sequence ID" value="WOL13525.1"/>
    <property type="molecule type" value="Genomic_DNA"/>
</dbReference>
<dbReference type="AlphaFoldDB" id="A0AAQ3KRN0"/>
<protein>
    <submittedName>
        <fullName evidence="2">Uncharacterized protein</fullName>
    </submittedName>
</protein>
<evidence type="ECO:0000256" key="1">
    <source>
        <dbReference type="SAM" id="MobiDB-lite"/>
    </source>
</evidence>
<accession>A0AAQ3KRN0</accession>